<gene>
    <name evidence="1" type="ORF">FNT36_18350</name>
</gene>
<keyword evidence="2" id="KW-1185">Reference proteome</keyword>
<evidence type="ECO:0000313" key="1">
    <source>
        <dbReference type="EMBL" id="TVT39604.1"/>
    </source>
</evidence>
<proteinExistence type="predicted"/>
<dbReference type="EMBL" id="VMRJ01000004">
    <property type="protein sequence ID" value="TVT39604.1"/>
    <property type="molecule type" value="Genomic_DNA"/>
</dbReference>
<name>A0A558BSW7_9BACT</name>
<organism evidence="1 2">
    <name type="scientific">Hymenobacter setariae</name>
    <dbReference type="NCBI Taxonomy" id="2594794"/>
    <lineage>
        <taxon>Bacteria</taxon>
        <taxon>Pseudomonadati</taxon>
        <taxon>Bacteroidota</taxon>
        <taxon>Cytophagia</taxon>
        <taxon>Cytophagales</taxon>
        <taxon>Hymenobacteraceae</taxon>
        <taxon>Hymenobacter</taxon>
    </lineage>
</organism>
<comment type="caution">
    <text evidence="1">The sequence shown here is derived from an EMBL/GenBank/DDBJ whole genome shotgun (WGS) entry which is preliminary data.</text>
</comment>
<dbReference type="AlphaFoldDB" id="A0A558BSW7"/>
<accession>A0A558BSW7</accession>
<protein>
    <submittedName>
        <fullName evidence="1">Uncharacterized protein</fullName>
    </submittedName>
</protein>
<sequence>MNEFSLLIQDWEADIQLLKKHLSHLASQVSAPQVRTTRRHLQRKLHQARQAQALLSNLYQAHAGALSLAA</sequence>
<dbReference type="RefSeq" id="WP_144850633.1">
    <property type="nucleotide sequence ID" value="NZ_VMRJ01000004.1"/>
</dbReference>
<dbReference type="Proteomes" id="UP000317624">
    <property type="component" value="Unassembled WGS sequence"/>
</dbReference>
<evidence type="ECO:0000313" key="2">
    <source>
        <dbReference type="Proteomes" id="UP000317624"/>
    </source>
</evidence>
<reference evidence="1 2" key="1">
    <citation type="submission" date="2019-07" db="EMBL/GenBank/DDBJ databases">
        <title>Hymenobacter sp. straun FUR1 Genome sequencing and assembly.</title>
        <authorList>
            <person name="Chhetri G."/>
        </authorList>
    </citation>
    <scope>NUCLEOTIDE SEQUENCE [LARGE SCALE GENOMIC DNA]</scope>
    <source>
        <strain evidence="1 2">Fur1</strain>
    </source>
</reference>